<dbReference type="Pfam" id="PF00326">
    <property type="entry name" value="Peptidase_S9"/>
    <property type="match status" value="1"/>
</dbReference>
<dbReference type="SUPFAM" id="SSF53474">
    <property type="entry name" value="alpha/beta-Hydrolases"/>
    <property type="match status" value="1"/>
</dbReference>
<accession>A0A9P5WXK4</accession>
<evidence type="ECO:0000313" key="2">
    <source>
        <dbReference type="EMBL" id="KAF9439706.1"/>
    </source>
</evidence>
<proteinExistence type="predicted"/>
<reference evidence="2" key="1">
    <citation type="submission" date="2020-11" db="EMBL/GenBank/DDBJ databases">
        <authorList>
            <consortium name="DOE Joint Genome Institute"/>
            <person name="Ahrendt S."/>
            <person name="Riley R."/>
            <person name="Andreopoulos W."/>
            <person name="Labutti K."/>
            <person name="Pangilinan J."/>
            <person name="Ruiz-Duenas F.J."/>
            <person name="Barrasa J.M."/>
            <person name="Sanchez-Garcia M."/>
            <person name="Camarero S."/>
            <person name="Miyauchi S."/>
            <person name="Serrano A."/>
            <person name="Linde D."/>
            <person name="Babiker R."/>
            <person name="Drula E."/>
            <person name="Ayuso-Fernandez I."/>
            <person name="Pacheco R."/>
            <person name="Padilla G."/>
            <person name="Ferreira P."/>
            <person name="Barriuso J."/>
            <person name="Kellner H."/>
            <person name="Castanera R."/>
            <person name="Alfaro M."/>
            <person name="Ramirez L."/>
            <person name="Pisabarro A.G."/>
            <person name="Kuo A."/>
            <person name="Tritt A."/>
            <person name="Lipzen A."/>
            <person name="He G."/>
            <person name="Yan M."/>
            <person name="Ng V."/>
            <person name="Cullen D."/>
            <person name="Martin F."/>
            <person name="Rosso M.-N."/>
            <person name="Henrissat B."/>
            <person name="Hibbett D."/>
            <person name="Martinez A.T."/>
            <person name="Grigoriev I.V."/>
        </authorList>
    </citation>
    <scope>NUCLEOTIDE SEQUENCE</scope>
    <source>
        <strain evidence="2">MF-IS2</strain>
    </source>
</reference>
<sequence>MPYFSNWHKLGAFAGYLMISPNYRGSQGHRHANTCIGIYDWPDCESMIDKVMKQGWADPEQLGVAGWSYGSVHYFTRRLVGCLGCDTGQDMVQSCYCGAAATDWEGMVMESTSPEQNLRKCDECVPVGQAYGLYHELKRFATPQGQEAAQLVVYLHEPHRSVESDADIALAGKIMLVWQSSTPI</sequence>
<evidence type="ECO:0000259" key="1">
    <source>
        <dbReference type="Pfam" id="PF00326"/>
    </source>
</evidence>
<dbReference type="EMBL" id="MU153616">
    <property type="protein sequence ID" value="KAF9439706.1"/>
    <property type="molecule type" value="Genomic_DNA"/>
</dbReference>
<dbReference type="GO" id="GO:0006508">
    <property type="term" value="P:proteolysis"/>
    <property type="evidence" value="ECO:0007669"/>
    <property type="project" value="InterPro"/>
</dbReference>
<gene>
    <name evidence="2" type="ORF">P691DRAFT_785321</name>
</gene>
<organism evidence="2 3">
    <name type="scientific">Macrolepiota fuliginosa MF-IS2</name>
    <dbReference type="NCBI Taxonomy" id="1400762"/>
    <lineage>
        <taxon>Eukaryota</taxon>
        <taxon>Fungi</taxon>
        <taxon>Dikarya</taxon>
        <taxon>Basidiomycota</taxon>
        <taxon>Agaricomycotina</taxon>
        <taxon>Agaricomycetes</taxon>
        <taxon>Agaricomycetidae</taxon>
        <taxon>Agaricales</taxon>
        <taxon>Agaricineae</taxon>
        <taxon>Agaricaceae</taxon>
        <taxon>Macrolepiota</taxon>
    </lineage>
</organism>
<dbReference type="Proteomes" id="UP000807342">
    <property type="component" value="Unassembled WGS sequence"/>
</dbReference>
<dbReference type="AlphaFoldDB" id="A0A9P5WXK4"/>
<feature type="domain" description="Peptidase S9 prolyl oligopeptidase catalytic" evidence="1">
    <location>
        <begin position="10"/>
        <end position="71"/>
    </location>
</feature>
<dbReference type="OrthoDB" id="43744at2759"/>
<dbReference type="Gene3D" id="3.40.50.1820">
    <property type="entry name" value="alpha/beta hydrolase"/>
    <property type="match status" value="1"/>
</dbReference>
<keyword evidence="3" id="KW-1185">Reference proteome</keyword>
<dbReference type="InterPro" id="IPR001375">
    <property type="entry name" value="Peptidase_S9_cat"/>
</dbReference>
<dbReference type="GO" id="GO:0008236">
    <property type="term" value="F:serine-type peptidase activity"/>
    <property type="evidence" value="ECO:0007669"/>
    <property type="project" value="InterPro"/>
</dbReference>
<name>A0A9P5WXK4_9AGAR</name>
<dbReference type="InterPro" id="IPR029058">
    <property type="entry name" value="AB_hydrolase_fold"/>
</dbReference>
<comment type="caution">
    <text evidence="2">The sequence shown here is derived from an EMBL/GenBank/DDBJ whole genome shotgun (WGS) entry which is preliminary data.</text>
</comment>
<protein>
    <recommendedName>
        <fullName evidence="1">Peptidase S9 prolyl oligopeptidase catalytic domain-containing protein</fullName>
    </recommendedName>
</protein>
<evidence type="ECO:0000313" key="3">
    <source>
        <dbReference type="Proteomes" id="UP000807342"/>
    </source>
</evidence>